<accession>A0AAW8TXF8</accession>
<proteinExistence type="inferred from homology"/>
<keyword evidence="2 9" id="KW-0963">Cytoplasm</keyword>
<evidence type="ECO:0000256" key="8">
    <source>
        <dbReference type="ARBA" id="ARBA00048478"/>
    </source>
</evidence>
<comment type="caution">
    <text evidence="11">The sequence shown here is derived from an EMBL/GenBank/DDBJ whole genome shotgun (WGS) entry which is preliminary data.</text>
</comment>
<comment type="similarity">
    <text evidence="1 9">Belongs to the cytidylate kinase family. Type 1 subfamily.</text>
</comment>
<dbReference type="CDD" id="cd02020">
    <property type="entry name" value="CMPK"/>
    <property type="match status" value="1"/>
</dbReference>
<dbReference type="PANTHER" id="PTHR21299">
    <property type="entry name" value="CYTIDYLATE KINASE/PANTOATE-BETA-ALANINE LIGASE"/>
    <property type="match status" value="1"/>
</dbReference>
<dbReference type="Gene3D" id="3.40.50.300">
    <property type="entry name" value="P-loop containing nucleotide triphosphate hydrolases"/>
    <property type="match status" value="1"/>
</dbReference>
<evidence type="ECO:0000256" key="2">
    <source>
        <dbReference type="ARBA" id="ARBA00022490"/>
    </source>
</evidence>
<dbReference type="EC" id="2.7.4.25" evidence="9"/>
<comment type="catalytic activity">
    <reaction evidence="8 9">
        <text>CMP + ATP = CDP + ADP</text>
        <dbReference type="Rhea" id="RHEA:11600"/>
        <dbReference type="ChEBI" id="CHEBI:30616"/>
        <dbReference type="ChEBI" id="CHEBI:58069"/>
        <dbReference type="ChEBI" id="CHEBI:60377"/>
        <dbReference type="ChEBI" id="CHEBI:456216"/>
        <dbReference type="EC" id="2.7.4.25"/>
    </reaction>
</comment>
<dbReference type="InterPro" id="IPR027417">
    <property type="entry name" value="P-loop_NTPase"/>
</dbReference>
<feature type="domain" description="Cytidylate kinase" evidence="10">
    <location>
        <begin position="6"/>
        <end position="216"/>
    </location>
</feature>
<keyword evidence="4 9" id="KW-0547">Nucleotide-binding</keyword>
<evidence type="ECO:0000256" key="1">
    <source>
        <dbReference type="ARBA" id="ARBA00009427"/>
    </source>
</evidence>
<evidence type="ECO:0000256" key="9">
    <source>
        <dbReference type="HAMAP-Rule" id="MF_00238"/>
    </source>
</evidence>
<sequence>MKKINIAIDGPASSGKSTVAKIIAKDLGYIYTDTGAMYRSITYLAVKHQVAFDDEAGLVVLIEKYPITFSQTTGGQAVFCDGEEVTQAIRNNEVTHNVSEVSAHEEVRKRLVAQQQKIAEAGGVVMDGRDIGTQVLPNAEVKIFLVASVDERAERRYKENIAKGIATDLATLKEEIKQRDYLDSHREVSPLKQAADATLIDTTGMSIQDVVAAIETIVAATLKDDSVRKAEKEA</sequence>
<dbReference type="FunFam" id="3.40.50.300:FF:000484">
    <property type="entry name" value="Cytidylate kinase"/>
    <property type="match status" value="1"/>
</dbReference>
<dbReference type="RefSeq" id="WP_311835604.1">
    <property type="nucleotide sequence ID" value="NZ_JARQBJ010000004.1"/>
</dbReference>
<comment type="subcellular location">
    <subcellularLocation>
        <location evidence="9">Cytoplasm</location>
    </subcellularLocation>
</comment>
<dbReference type="HAMAP" id="MF_00238">
    <property type="entry name" value="Cytidyl_kinase_type1"/>
    <property type="match status" value="1"/>
</dbReference>
<evidence type="ECO:0000259" key="10">
    <source>
        <dbReference type="Pfam" id="PF02224"/>
    </source>
</evidence>
<dbReference type="GO" id="GO:0006220">
    <property type="term" value="P:pyrimidine nucleotide metabolic process"/>
    <property type="evidence" value="ECO:0007669"/>
    <property type="project" value="UniProtKB-UniRule"/>
</dbReference>
<evidence type="ECO:0000256" key="4">
    <source>
        <dbReference type="ARBA" id="ARBA00022741"/>
    </source>
</evidence>
<dbReference type="SUPFAM" id="SSF52540">
    <property type="entry name" value="P-loop containing nucleoside triphosphate hydrolases"/>
    <property type="match status" value="1"/>
</dbReference>
<protein>
    <recommendedName>
        <fullName evidence="9">Cytidylate kinase</fullName>
        <shortName evidence="9">CK</shortName>
        <ecNumber evidence="9">2.7.4.25</ecNumber>
    </recommendedName>
    <alternativeName>
        <fullName evidence="9">Cytidine monophosphate kinase</fullName>
        <shortName evidence="9">CMP kinase</shortName>
    </alternativeName>
</protein>
<dbReference type="InterPro" id="IPR003136">
    <property type="entry name" value="Cytidylate_kin"/>
</dbReference>
<evidence type="ECO:0000313" key="12">
    <source>
        <dbReference type="Proteomes" id="UP001256711"/>
    </source>
</evidence>
<reference evidence="11" key="1">
    <citation type="submission" date="2023-03" db="EMBL/GenBank/DDBJ databases">
        <authorList>
            <person name="Shen W."/>
            <person name="Cai J."/>
        </authorList>
    </citation>
    <scope>NUCLEOTIDE SEQUENCE</scope>
    <source>
        <strain evidence="11">B226-2</strain>
    </source>
</reference>
<dbReference type="GO" id="GO:0005524">
    <property type="term" value="F:ATP binding"/>
    <property type="evidence" value="ECO:0007669"/>
    <property type="project" value="UniProtKB-UniRule"/>
</dbReference>
<dbReference type="GO" id="GO:0005829">
    <property type="term" value="C:cytosol"/>
    <property type="evidence" value="ECO:0007669"/>
    <property type="project" value="TreeGrafter"/>
</dbReference>
<dbReference type="GO" id="GO:0015949">
    <property type="term" value="P:nucleobase-containing small molecule interconversion"/>
    <property type="evidence" value="ECO:0007669"/>
    <property type="project" value="TreeGrafter"/>
</dbReference>
<evidence type="ECO:0000256" key="5">
    <source>
        <dbReference type="ARBA" id="ARBA00022777"/>
    </source>
</evidence>
<evidence type="ECO:0000256" key="6">
    <source>
        <dbReference type="ARBA" id="ARBA00022840"/>
    </source>
</evidence>
<keyword evidence="3 9" id="KW-0808">Transferase</keyword>
<evidence type="ECO:0000313" key="11">
    <source>
        <dbReference type="EMBL" id="MDT2810845.1"/>
    </source>
</evidence>
<name>A0AAW8TXF8_9ENTE</name>
<dbReference type="GO" id="GO:0036431">
    <property type="term" value="F:dCMP kinase activity"/>
    <property type="evidence" value="ECO:0007669"/>
    <property type="project" value="InterPro"/>
</dbReference>
<evidence type="ECO:0000256" key="7">
    <source>
        <dbReference type="ARBA" id="ARBA00047615"/>
    </source>
</evidence>
<organism evidence="11 12">
    <name type="scientific">Enterococcus asini</name>
    <dbReference type="NCBI Taxonomy" id="57732"/>
    <lineage>
        <taxon>Bacteria</taxon>
        <taxon>Bacillati</taxon>
        <taxon>Bacillota</taxon>
        <taxon>Bacilli</taxon>
        <taxon>Lactobacillales</taxon>
        <taxon>Enterococcaceae</taxon>
        <taxon>Enterococcus</taxon>
    </lineage>
</organism>
<dbReference type="EMBL" id="JARQBJ010000004">
    <property type="protein sequence ID" value="MDT2810845.1"/>
    <property type="molecule type" value="Genomic_DNA"/>
</dbReference>
<dbReference type="Pfam" id="PF02224">
    <property type="entry name" value="Cytidylate_kin"/>
    <property type="match status" value="1"/>
</dbReference>
<gene>
    <name evidence="9 11" type="primary">cmk</name>
    <name evidence="11" type="ORF">P7H43_10120</name>
</gene>
<comment type="catalytic activity">
    <reaction evidence="7 9">
        <text>dCMP + ATP = dCDP + ADP</text>
        <dbReference type="Rhea" id="RHEA:25094"/>
        <dbReference type="ChEBI" id="CHEBI:30616"/>
        <dbReference type="ChEBI" id="CHEBI:57566"/>
        <dbReference type="ChEBI" id="CHEBI:58593"/>
        <dbReference type="ChEBI" id="CHEBI:456216"/>
        <dbReference type="EC" id="2.7.4.25"/>
    </reaction>
</comment>
<dbReference type="PANTHER" id="PTHR21299:SF2">
    <property type="entry name" value="CYTIDYLATE KINASE"/>
    <property type="match status" value="1"/>
</dbReference>
<dbReference type="AlphaFoldDB" id="A0AAW8TXF8"/>
<dbReference type="InterPro" id="IPR011994">
    <property type="entry name" value="Cytidylate_kinase_dom"/>
</dbReference>
<dbReference type="NCBIfam" id="TIGR00017">
    <property type="entry name" value="cmk"/>
    <property type="match status" value="1"/>
</dbReference>
<evidence type="ECO:0000256" key="3">
    <source>
        <dbReference type="ARBA" id="ARBA00022679"/>
    </source>
</evidence>
<feature type="binding site" evidence="9">
    <location>
        <begin position="10"/>
        <end position="18"/>
    </location>
    <ligand>
        <name>ATP</name>
        <dbReference type="ChEBI" id="CHEBI:30616"/>
    </ligand>
</feature>
<dbReference type="Proteomes" id="UP001256711">
    <property type="component" value="Unassembled WGS sequence"/>
</dbReference>
<keyword evidence="5 9" id="KW-0418">Kinase</keyword>
<keyword evidence="6 9" id="KW-0067">ATP-binding</keyword>